<dbReference type="Pfam" id="PF01042">
    <property type="entry name" value="Ribonuc_L-PSP"/>
    <property type="match status" value="1"/>
</dbReference>
<organism evidence="1 2">
    <name type="scientific">Neohortaea acidophila</name>
    <dbReference type="NCBI Taxonomy" id="245834"/>
    <lineage>
        <taxon>Eukaryota</taxon>
        <taxon>Fungi</taxon>
        <taxon>Dikarya</taxon>
        <taxon>Ascomycota</taxon>
        <taxon>Pezizomycotina</taxon>
        <taxon>Dothideomycetes</taxon>
        <taxon>Dothideomycetidae</taxon>
        <taxon>Mycosphaerellales</taxon>
        <taxon>Teratosphaeriaceae</taxon>
        <taxon>Neohortaea</taxon>
    </lineage>
</organism>
<gene>
    <name evidence="1" type="ORF">BDY17DRAFT_110974</name>
</gene>
<protein>
    <submittedName>
        <fullName evidence="1">Endoribonuclease L-PSP/chorismate mutase-like protein</fullName>
    </submittedName>
</protein>
<evidence type="ECO:0000313" key="1">
    <source>
        <dbReference type="EMBL" id="KAF2485740.1"/>
    </source>
</evidence>
<dbReference type="SUPFAM" id="SSF55298">
    <property type="entry name" value="YjgF-like"/>
    <property type="match status" value="1"/>
</dbReference>
<dbReference type="EMBL" id="MU001633">
    <property type="protein sequence ID" value="KAF2485740.1"/>
    <property type="molecule type" value="Genomic_DNA"/>
</dbReference>
<dbReference type="Proteomes" id="UP000799767">
    <property type="component" value="Unassembled WGS sequence"/>
</dbReference>
<proteinExistence type="predicted"/>
<dbReference type="InterPro" id="IPR035959">
    <property type="entry name" value="RutC-like_sf"/>
</dbReference>
<keyword evidence="2" id="KW-1185">Reference proteome</keyword>
<name>A0A6A6Q018_9PEZI</name>
<dbReference type="OrthoDB" id="309640at2759"/>
<sequence>MGASATEVHNFNPDDHPPAFPVYSHISTVNISPTAKLVSIAGQAGKDNTPFGNQVRDALAKVDLCLSAAGADKSCIVSVRQYIVKMLSRDPDDLPTRNRVYMDWWKSTEGTRAPPPSTLVGVDSLGRKGIEYEIDVTCVVGI</sequence>
<dbReference type="InterPro" id="IPR006175">
    <property type="entry name" value="YjgF/YER057c/UK114"/>
</dbReference>
<accession>A0A6A6Q018</accession>
<evidence type="ECO:0000313" key="2">
    <source>
        <dbReference type="Proteomes" id="UP000799767"/>
    </source>
</evidence>
<dbReference type="RefSeq" id="XP_033592309.1">
    <property type="nucleotide sequence ID" value="XM_033729212.1"/>
</dbReference>
<dbReference type="Gene3D" id="3.30.1330.40">
    <property type="entry name" value="RutC-like"/>
    <property type="match status" value="1"/>
</dbReference>
<dbReference type="CDD" id="cd00448">
    <property type="entry name" value="YjgF_YER057c_UK114_family"/>
    <property type="match status" value="1"/>
</dbReference>
<reference evidence="1" key="1">
    <citation type="journal article" date="2020" name="Stud. Mycol.">
        <title>101 Dothideomycetes genomes: a test case for predicting lifestyles and emergence of pathogens.</title>
        <authorList>
            <person name="Haridas S."/>
            <person name="Albert R."/>
            <person name="Binder M."/>
            <person name="Bloem J."/>
            <person name="Labutti K."/>
            <person name="Salamov A."/>
            <person name="Andreopoulos B."/>
            <person name="Baker S."/>
            <person name="Barry K."/>
            <person name="Bills G."/>
            <person name="Bluhm B."/>
            <person name="Cannon C."/>
            <person name="Castanera R."/>
            <person name="Culley D."/>
            <person name="Daum C."/>
            <person name="Ezra D."/>
            <person name="Gonzalez J."/>
            <person name="Henrissat B."/>
            <person name="Kuo A."/>
            <person name="Liang C."/>
            <person name="Lipzen A."/>
            <person name="Lutzoni F."/>
            <person name="Magnuson J."/>
            <person name="Mondo S."/>
            <person name="Nolan M."/>
            <person name="Ohm R."/>
            <person name="Pangilinan J."/>
            <person name="Park H.-J."/>
            <person name="Ramirez L."/>
            <person name="Alfaro M."/>
            <person name="Sun H."/>
            <person name="Tritt A."/>
            <person name="Yoshinaga Y."/>
            <person name="Zwiers L.-H."/>
            <person name="Turgeon B."/>
            <person name="Goodwin S."/>
            <person name="Spatafora J."/>
            <person name="Crous P."/>
            <person name="Grigoriev I."/>
        </authorList>
    </citation>
    <scope>NUCLEOTIDE SEQUENCE</scope>
    <source>
        <strain evidence="1">CBS 113389</strain>
    </source>
</reference>
<dbReference type="GeneID" id="54470214"/>
<dbReference type="AlphaFoldDB" id="A0A6A6Q018"/>